<evidence type="ECO:0000313" key="3">
    <source>
        <dbReference type="Proteomes" id="UP000256379"/>
    </source>
</evidence>
<feature type="region of interest" description="Disordered" evidence="1">
    <location>
        <begin position="42"/>
        <end position="89"/>
    </location>
</feature>
<evidence type="ECO:0000313" key="2">
    <source>
        <dbReference type="EMBL" id="RDU65901.1"/>
    </source>
</evidence>
<feature type="compositionally biased region" description="Basic and acidic residues" evidence="1">
    <location>
        <begin position="61"/>
        <end position="80"/>
    </location>
</feature>
<keyword evidence="3" id="KW-1185">Reference proteome</keyword>
<dbReference type="Proteomes" id="UP000256379">
    <property type="component" value="Unassembled WGS sequence"/>
</dbReference>
<feature type="compositionally biased region" description="Polar residues" evidence="1">
    <location>
        <begin position="47"/>
        <end position="59"/>
    </location>
</feature>
<name>A0A3D8IMU8_9HELI</name>
<sequence length="267" mass="30653">MAKKWTYKKINNAQEQYKSVIFFCIVFAIPLHSITQQHQQKSENIEDSLSSTKQSQSLPTIKDKSNITESQKKGKNKQEEQSTTQDQTTQDFSKRRILYAHNGFEVPVPFFYVQAGIGMTFTSKLARIDPTITSDILPTFGIALGFNQQFNLPNVYAGIKLQINYEVALHSLGENTRFYKNSGLQFTGYIGFYRFLPYVGFVYEIMEGGKTILPSFNLDGRYTSYGPGVVWGLNVVFTKHNAIDLSVRHSQIYEFQPRVILNYELRF</sequence>
<gene>
    <name evidence="2" type="ORF">CQA53_05515</name>
</gene>
<proteinExistence type="predicted"/>
<dbReference type="EMBL" id="NXLQ01000009">
    <property type="protein sequence ID" value="RDU65901.1"/>
    <property type="molecule type" value="Genomic_DNA"/>
</dbReference>
<accession>A0A3D8IMU8</accession>
<dbReference type="OrthoDB" id="9928153at2"/>
<reference evidence="2 3" key="1">
    <citation type="submission" date="2018-04" db="EMBL/GenBank/DDBJ databases">
        <title>Novel Campyloabacter and Helicobacter Species and Strains.</title>
        <authorList>
            <person name="Mannion A.J."/>
            <person name="Shen Z."/>
            <person name="Fox J.G."/>
        </authorList>
    </citation>
    <scope>NUCLEOTIDE SEQUENCE [LARGE SCALE GENOMIC DNA]</scope>
    <source>
        <strain evidence="2 3">MIT 17-337</strain>
    </source>
</reference>
<dbReference type="AlphaFoldDB" id="A0A3D8IMU8"/>
<dbReference type="RefSeq" id="WP_115543018.1">
    <property type="nucleotide sequence ID" value="NZ_NXLQ01000009.1"/>
</dbReference>
<comment type="caution">
    <text evidence="2">The sequence shown here is derived from an EMBL/GenBank/DDBJ whole genome shotgun (WGS) entry which is preliminary data.</text>
</comment>
<protein>
    <submittedName>
        <fullName evidence="2">Uncharacterized protein</fullName>
    </submittedName>
</protein>
<evidence type="ECO:0000256" key="1">
    <source>
        <dbReference type="SAM" id="MobiDB-lite"/>
    </source>
</evidence>
<organism evidence="2 3">
    <name type="scientific">Helicobacter didelphidarum</name>
    <dbReference type="NCBI Taxonomy" id="2040648"/>
    <lineage>
        <taxon>Bacteria</taxon>
        <taxon>Pseudomonadati</taxon>
        <taxon>Campylobacterota</taxon>
        <taxon>Epsilonproteobacteria</taxon>
        <taxon>Campylobacterales</taxon>
        <taxon>Helicobacteraceae</taxon>
        <taxon>Helicobacter</taxon>
    </lineage>
</organism>